<feature type="region of interest" description="Disordered" evidence="1">
    <location>
        <begin position="142"/>
        <end position="250"/>
    </location>
</feature>
<sequence>MSGSKTPVARETAVVTRPPGPSRPVDCAPVPWVTSRATPVDGVNLGHRIIRRGKRSANALTTNVAGGDTPGRIRAVMNGAVEAVRVAEPVRVRRLSNQEGQRLQRLVRRGTGSVARLHRAMVVVASAGGNTVLAIARLVQADEDSVRPTRASPCPRRPRRSSAGHRQPRQSEHAAPRPVRSAGTAALHGKDAPVGDGPTPGARAAAVPARVPRRGIVAHPWPQPLPASWNGQLDRPEPQRYVQVKPTAVA</sequence>
<evidence type="ECO:0000313" key="3">
    <source>
        <dbReference type="Proteomes" id="UP000185124"/>
    </source>
</evidence>
<dbReference type="EMBL" id="FSQT01000001">
    <property type="protein sequence ID" value="SIM59804.1"/>
    <property type="molecule type" value="Genomic_DNA"/>
</dbReference>
<feature type="region of interest" description="Disordered" evidence="1">
    <location>
        <begin position="1"/>
        <end position="23"/>
    </location>
</feature>
<feature type="compositionally biased region" description="Low complexity" evidence="1">
    <location>
        <begin position="197"/>
        <end position="218"/>
    </location>
</feature>
<name>A0A1N5UG72_9ACTN</name>
<dbReference type="AlphaFoldDB" id="A0A1N5UG72"/>
<evidence type="ECO:0000313" key="2">
    <source>
        <dbReference type="EMBL" id="SIM59804.1"/>
    </source>
</evidence>
<evidence type="ECO:0008006" key="4">
    <source>
        <dbReference type="Google" id="ProtNLM"/>
    </source>
</evidence>
<gene>
    <name evidence="2" type="ORF">SAMN04489832_0895</name>
</gene>
<protein>
    <recommendedName>
        <fullName evidence="4">Transposase</fullName>
    </recommendedName>
</protein>
<dbReference type="Proteomes" id="UP000185124">
    <property type="component" value="Unassembled WGS sequence"/>
</dbReference>
<reference evidence="3" key="1">
    <citation type="submission" date="2016-12" db="EMBL/GenBank/DDBJ databases">
        <authorList>
            <person name="Varghese N."/>
            <person name="Submissions S."/>
        </authorList>
    </citation>
    <scope>NUCLEOTIDE SEQUENCE [LARGE SCALE GENOMIC DNA]</scope>
    <source>
        <strain evidence="3">DSM 45599</strain>
    </source>
</reference>
<keyword evidence="3" id="KW-1185">Reference proteome</keyword>
<evidence type="ECO:0000256" key="1">
    <source>
        <dbReference type="SAM" id="MobiDB-lite"/>
    </source>
</evidence>
<feature type="compositionally biased region" description="Basic residues" evidence="1">
    <location>
        <begin position="156"/>
        <end position="168"/>
    </location>
</feature>
<organism evidence="2 3">
    <name type="scientific">Micromonospora cremea</name>
    <dbReference type="NCBI Taxonomy" id="709881"/>
    <lineage>
        <taxon>Bacteria</taxon>
        <taxon>Bacillati</taxon>
        <taxon>Actinomycetota</taxon>
        <taxon>Actinomycetes</taxon>
        <taxon>Micromonosporales</taxon>
        <taxon>Micromonosporaceae</taxon>
        <taxon>Micromonospora</taxon>
    </lineage>
</organism>
<proteinExistence type="predicted"/>
<accession>A0A1N5UG72</accession>